<reference evidence="7" key="2">
    <citation type="submission" date="2020-09" db="EMBL/GenBank/DDBJ databases">
        <authorList>
            <person name="Sun Q."/>
            <person name="Kim S."/>
        </authorList>
    </citation>
    <scope>NUCLEOTIDE SEQUENCE</scope>
    <source>
        <strain evidence="7">KCTC 22169</strain>
    </source>
</reference>
<comment type="cofactor">
    <cofactor evidence="1">
        <name>pyridoxal 5'-phosphate</name>
        <dbReference type="ChEBI" id="CHEBI:597326"/>
    </cofactor>
</comment>
<gene>
    <name evidence="7" type="ORF">GCM10007392_28710</name>
</gene>
<dbReference type="NCBIfam" id="NF006733">
    <property type="entry name" value="PRK09264.1"/>
    <property type="match status" value="1"/>
</dbReference>
<dbReference type="InterPro" id="IPR005814">
    <property type="entry name" value="Aminotrans_3"/>
</dbReference>
<name>A0A918KD66_9GAMM</name>
<accession>A0A918KD66</accession>
<keyword evidence="4" id="KW-0808">Transferase</keyword>
<dbReference type="InterPro" id="IPR015421">
    <property type="entry name" value="PyrdxlP-dep_Trfase_major"/>
</dbReference>
<dbReference type="Proteomes" id="UP000626148">
    <property type="component" value="Unassembled WGS sequence"/>
</dbReference>
<dbReference type="RefSeq" id="WP_308427543.1">
    <property type="nucleotide sequence ID" value="NZ_BMXR01000007.1"/>
</dbReference>
<proteinExistence type="inferred from homology"/>
<dbReference type="GO" id="GO:0030170">
    <property type="term" value="F:pyridoxal phosphate binding"/>
    <property type="evidence" value="ECO:0007669"/>
    <property type="project" value="InterPro"/>
</dbReference>
<organism evidence="7 8">
    <name type="scientific">Saccharospirillum salsuginis</name>
    <dbReference type="NCBI Taxonomy" id="418750"/>
    <lineage>
        <taxon>Bacteria</taxon>
        <taxon>Pseudomonadati</taxon>
        <taxon>Pseudomonadota</taxon>
        <taxon>Gammaproteobacteria</taxon>
        <taxon>Oceanospirillales</taxon>
        <taxon>Saccharospirillaceae</taxon>
        <taxon>Saccharospirillum</taxon>
    </lineage>
</organism>
<dbReference type="GO" id="GO:0008483">
    <property type="term" value="F:transaminase activity"/>
    <property type="evidence" value="ECO:0007669"/>
    <property type="project" value="UniProtKB-KW"/>
</dbReference>
<dbReference type="CDD" id="cd00610">
    <property type="entry name" value="OAT_like"/>
    <property type="match status" value="1"/>
</dbReference>
<evidence type="ECO:0000256" key="5">
    <source>
        <dbReference type="ARBA" id="ARBA00022898"/>
    </source>
</evidence>
<dbReference type="Gene3D" id="3.90.1150.10">
    <property type="entry name" value="Aspartate Aminotransferase, domain 1"/>
    <property type="match status" value="1"/>
</dbReference>
<dbReference type="AlphaFoldDB" id="A0A918KD66"/>
<evidence type="ECO:0000256" key="6">
    <source>
        <dbReference type="RuleBase" id="RU003560"/>
    </source>
</evidence>
<evidence type="ECO:0000256" key="2">
    <source>
        <dbReference type="ARBA" id="ARBA00008954"/>
    </source>
</evidence>
<evidence type="ECO:0000313" key="7">
    <source>
        <dbReference type="EMBL" id="GGX59188.1"/>
    </source>
</evidence>
<dbReference type="PANTHER" id="PTHR43552:SF2">
    <property type="entry name" value="DIAMINOBUTYRATE--2-OXOGLUTARATE TRANSAMINASE"/>
    <property type="match status" value="1"/>
</dbReference>
<dbReference type="PANTHER" id="PTHR43552">
    <property type="entry name" value="DIAMINOBUTYRATE--2-OXOGLUTARATE AMINOTRANSFERASE"/>
    <property type="match status" value="1"/>
</dbReference>
<dbReference type="InterPro" id="IPR015422">
    <property type="entry name" value="PyrdxlP-dep_Trfase_small"/>
</dbReference>
<dbReference type="InterPro" id="IPR049704">
    <property type="entry name" value="Aminotrans_3_PPA_site"/>
</dbReference>
<protein>
    <submittedName>
        <fullName evidence="7">Aspartate aminotransferase family protein</fullName>
    </submittedName>
</protein>
<sequence length="428" mass="46203">MADMNVFEQWESNIRGYCRLYPTVFKSASNARQVDEAGKSYIDFFAGAGVLNFGHNNEHMKKALIEFIQNDGVAHSLDTYTTVKRDFLDKFADTILKPRNMNHKMQFMGPTGTNAVEAALKLARRVTGRKNVVAYSHGFHGMTLGSLACTANAVFRNAAGVPLEHVVRQPFGCETRCEGCEMGCGTEAVDRLRAQFEDSSSGLEKPAAFLVEAIQAEGGVHVASQEWLQAVQKLAHDLGALFIIDDIQAGCGRTGSYFSFDGMGLDPDIVTLAKGIGGFGTPLAMNLVKPEHDEHWNPGEHTGTFRGQGFSFVAGVEALKYFDNDNLMTDTKRKGEVLKEHLQGIVSQHSGKPFQVRGKGMMQAIDLGDGALAKKVAQECFSQGLLIGACGTGGKVLKLIPPLTIPDADLNEGLAILSKAVNTVVEGA</sequence>
<dbReference type="SUPFAM" id="SSF53383">
    <property type="entry name" value="PLP-dependent transferases"/>
    <property type="match status" value="1"/>
</dbReference>
<evidence type="ECO:0000313" key="8">
    <source>
        <dbReference type="Proteomes" id="UP000626148"/>
    </source>
</evidence>
<evidence type="ECO:0000256" key="3">
    <source>
        <dbReference type="ARBA" id="ARBA00022576"/>
    </source>
</evidence>
<dbReference type="NCBIfam" id="TIGR00709">
    <property type="entry name" value="dat"/>
    <property type="match status" value="1"/>
</dbReference>
<dbReference type="EMBL" id="BMXR01000007">
    <property type="protein sequence ID" value="GGX59188.1"/>
    <property type="molecule type" value="Genomic_DNA"/>
</dbReference>
<dbReference type="Gene3D" id="3.40.640.10">
    <property type="entry name" value="Type I PLP-dependent aspartate aminotransferase-like (Major domain)"/>
    <property type="match status" value="1"/>
</dbReference>
<dbReference type="Pfam" id="PF00202">
    <property type="entry name" value="Aminotran_3"/>
    <property type="match status" value="1"/>
</dbReference>
<evidence type="ECO:0000256" key="4">
    <source>
        <dbReference type="ARBA" id="ARBA00022679"/>
    </source>
</evidence>
<dbReference type="InterPro" id="IPR015424">
    <property type="entry name" value="PyrdxlP-dep_Trfase"/>
</dbReference>
<keyword evidence="8" id="KW-1185">Reference proteome</keyword>
<keyword evidence="3 7" id="KW-0032">Aminotransferase</keyword>
<dbReference type="InterPro" id="IPR004637">
    <property type="entry name" value="Dat"/>
</dbReference>
<comment type="similarity">
    <text evidence="2 6">Belongs to the class-III pyridoxal-phosphate-dependent aminotransferase family.</text>
</comment>
<dbReference type="PIRSF" id="PIRSF000521">
    <property type="entry name" value="Transaminase_4ab_Lys_Orn"/>
    <property type="match status" value="1"/>
</dbReference>
<dbReference type="PROSITE" id="PS00600">
    <property type="entry name" value="AA_TRANSFER_CLASS_3"/>
    <property type="match status" value="1"/>
</dbReference>
<evidence type="ECO:0000256" key="1">
    <source>
        <dbReference type="ARBA" id="ARBA00001933"/>
    </source>
</evidence>
<reference evidence="7" key="1">
    <citation type="journal article" date="2014" name="Int. J. Syst. Evol. Microbiol.">
        <title>Complete genome sequence of Corynebacterium casei LMG S-19264T (=DSM 44701T), isolated from a smear-ripened cheese.</title>
        <authorList>
            <consortium name="US DOE Joint Genome Institute (JGI-PGF)"/>
            <person name="Walter F."/>
            <person name="Albersmeier A."/>
            <person name="Kalinowski J."/>
            <person name="Ruckert C."/>
        </authorList>
    </citation>
    <scope>NUCLEOTIDE SEQUENCE</scope>
    <source>
        <strain evidence="7">KCTC 22169</strain>
    </source>
</reference>
<keyword evidence="5 6" id="KW-0663">Pyridoxal phosphate</keyword>
<comment type="caution">
    <text evidence="7">The sequence shown here is derived from an EMBL/GenBank/DDBJ whole genome shotgun (WGS) entry which is preliminary data.</text>
</comment>